<dbReference type="PANTHER" id="PTHR11829:SF343">
    <property type="entry name" value="FORK-HEAD DOMAIN-CONTAINING PROTEIN"/>
    <property type="match status" value="1"/>
</dbReference>
<reference evidence="4 5" key="1">
    <citation type="journal article" date="2016" name="Nat. Commun.">
        <title>Ectomycorrhizal ecology is imprinted in the genome of the dominant symbiotic fungus Cenococcum geophilum.</title>
        <authorList>
            <consortium name="DOE Joint Genome Institute"/>
            <person name="Peter M."/>
            <person name="Kohler A."/>
            <person name="Ohm R.A."/>
            <person name="Kuo A."/>
            <person name="Krutzmann J."/>
            <person name="Morin E."/>
            <person name="Arend M."/>
            <person name="Barry K.W."/>
            <person name="Binder M."/>
            <person name="Choi C."/>
            <person name="Clum A."/>
            <person name="Copeland A."/>
            <person name="Grisel N."/>
            <person name="Haridas S."/>
            <person name="Kipfer T."/>
            <person name="LaButti K."/>
            <person name="Lindquist E."/>
            <person name="Lipzen A."/>
            <person name="Maire R."/>
            <person name="Meier B."/>
            <person name="Mihaltcheva S."/>
            <person name="Molinier V."/>
            <person name="Murat C."/>
            <person name="Poggeler S."/>
            <person name="Quandt C.A."/>
            <person name="Sperisen C."/>
            <person name="Tritt A."/>
            <person name="Tisserant E."/>
            <person name="Crous P.W."/>
            <person name="Henrissat B."/>
            <person name="Nehls U."/>
            <person name="Egli S."/>
            <person name="Spatafora J.W."/>
            <person name="Grigoriev I.V."/>
            <person name="Martin F.M."/>
        </authorList>
    </citation>
    <scope>NUCLEOTIDE SEQUENCE [LARGE SCALE GENOMIC DNA]</scope>
    <source>
        <strain evidence="4 5">CBS 207.34</strain>
    </source>
</reference>
<dbReference type="GO" id="GO:0005634">
    <property type="term" value="C:nucleus"/>
    <property type="evidence" value="ECO:0007669"/>
    <property type="project" value="UniProtKB-SubCell"/>
</dbReference>
<dbReference type="Pfam" id="PF00250">
    <property type="entry name" value="Forkhead"/>
    <property type="match status" value="1"/>
</dbReference>
<accession>A0A8E2EQ62</accession>
<sequence length="80" mass="8969">PSYSYRNLIGMALLAAENNRLTAAQIHRWVSSTFPCYIRGVGKWEGGIGAVLSQHKTFIKLPRGPLDDPKQGCYWTFAKD</sequence>
<dbReference type="PANTHER" id="PTHR11829">
    <property type="entry name" value="FORKHEAD BOX PROTEIN"/>
    <property type="match status" value="1"/>
</dbReference>
<feature type="non-terminal residue" evidence="4">
    <location>
        <position position="1"/>
    </location>
</feature>
<dbReference type="InterPro" id="IPR001766">
    <property type="entry name" value="Fork_head_dom"/>
</dbReference>
<keyword evidence="2" id="KW-0539">Nucleus</keyword>
<evidence type="ECO:0000313" key="4">
    <source>
        <dbReference type="EMBL" id="OCL02591.1"/>
    </source>
</evidence>
<dbReference type="SUPFAM" id="SSF46785">
    <property type="entry name" value="Winged helix' DNA-binding domain"/>
    <property type="match status" value="1"/>
</dbReference>
<dbReference type="OrthoDB" id="5431456at2759"/>
<dbReference type="InterPro" id="IPR050211">
    <property type="entry name" value="FOX_domain-containing"/>
</dbReference>
<dbReference type="GO" id="GO:0000978">
    <property type="term" value="F:RNA polymerase II cis-regulatory region sequence-specific DNA binding"/>
    <property type="evidence" value="ECO:0007669"/>
    <property type="project" value="TreeGrafter"/>
</dbReference>
<dbReference type="PROSITE" id="PS50039">
    <property type="entry name" value="FORK_HEAD_3"/>
    <property type="match status" value="1"/>
</dbReference>
<evidence type="ECO:0000313" key="5">
    <source>
        <dbReference type="Proteomes" id="UP000250140"/>
    </source>
</evidence>
<evidence type="ECO:0000259" key="3">
    <source>
        <dbReference type="PROSITE" id="PS50039"/>
    </source>
</evidence>
<organism evidence="4 5">
    <name type="scientific">Glonium stellatum</name>
    <dbReference type="NCBI Taxonomy" id="574774"/>
    <lineage>
        <taxon>Eukaryota</taxon>
        <taxon>Fungi</taxon>
        <taxon>Dikarya</taxon>
        <taxon>Ascomycota</taxon>
        <taxon>Pezizomycotina</taxon>
        <taxon>Dothideomycetes</taxon>
        <taxon>Pleosporomycetidae</taxon>
        <taxon>Gloniales</taxon>
        <taxon>Gloniaceae</taxon>
        <taxon>Glonium</taxon>
    </lineage>
</organism>
<dbReference type="InterPro" id="IPR036390">
    <property type="entry name" value="WH_DNA-bd_sf"/>
</dbReference>
<dbReference type="SMART" id="SM00339">
    <property type="entry name" value="FH"/>
    <property type="match status" value="1"/>
</dbReference>
<gene>
    <name evidence="4" type="ORF">AOQ84DRAFT_277955</name>
</gene>
<keyword evidence="1 2" id="KW-0238">DNA-binding</keyword>
<keyword evidence="5" id="KW-1185">Reference proteome</keyword>
<dbReference type="EMBL" id="KV750925">
    <property type="protein sequence ID" value="OCL02591.1"/>
    <property type="molecule type" value="Genomic_DNA"/>
</dbReference>
<dbReference type="GO" id="GO:0000981">
    <property type="term" value="F:DNA-binding transcription factor activity, RNA polymerase II-specific"/>
    <property type="evidence" value="ECO:0007669"/>
    <property type="project" value="TreeGrafter"/>
</dbReference>
<evidence type="ECO:0000256" key="2">
    <source>
        <dbReference type="PROSITE-ProRule" id="PRU00089"/>
    </source>
</evidence>
<dbReference type="AlphaFoldDB" id="A0A8E2EQ62"/>
<comment type="subcellular location">
    <subcellularLocation>
        <location evidence="2">Nucleus</location>
    </subcellularLocation>
</comment>
<feature type="non-terminal residue" evidence="4">
    <location>
        <position position="80"/>
    </location>
</feature>
<feature type="domain" description="Fork-head" evidence="3">
    <location>
        <begin position="1"/>
        <end position="80"/>
    </location>
</feature>
<evidence type="ECO:0000256" key="1">
    <source>
        <dbReference type="ARBA" id="ARBA00023125"/>
    </source>
</evidence>
<proteinExistence type="predicted"/>
<dbReference type="Gene3D" id="1.10.10.10">
    <property type="entry name" value="Winged helix-like DNA-binding domain superfamily/Winged helix DNA-binding domain"/>
    <property type="match status" value="1"/>
</dbReference>
<name>A0A8E2EQ62_9PEZI</name>
<dbReference type="InterPro" id="IPR036388">
    <property type="entry name" value="WH-like_DNA-bd_sf"/>
</dbReference>
<dbReference type="Proteomes" id="UP000250140">
    <property type="component" value="Unassembled WGS sequence"/>
</dbReference>
<feature type="DNA-binding region" description="Fork-head" evidence="2">
    <location>
        <begin position="1"/>
        <end position="80"/>
    </location>
</feature>
<protein>
    <submittedName>
        <fullName evidence="4">Winged helix DNA-binding domain-containing protein</fullName>
    </submittedName>
</protein>